<dbReference type="GO" id="GO:0001517">
    <property type="term" value="F:N-acetylglucosamine 6-O-sulfotransferase activity"/>
    <property type="evidence" value="ECO:0007669"/>
    <property type="project" value="TreeGrafter"/>
</dbReference>
<accession>A0A9X2FB93</accession>
<dbReference type="GO" id="GO:0006044">
    <property type="term" value="P:N-acetylglucosamine metabolic process"/>
    <property type="evidence" value="ECO:0007669"/>
    <property type="project" value="TreeGrafter"/>
</dbReference>
<comment type="caution">
    <text evidence="1">The sequence shown here is derived from an EMBL/GenBank/DDBJ whole genome shotgun (WGS) entry which is preliminary data.</text>
</comment>
<organism evidence="1 2">
    <name type="scientific">Aeoliella straminimaris</name>
    <dbReference type="NCBI Taxonomy" id="2954799"/>
    <lineage>
        <taxon>Bacteria</taxon>
        <taxon>Pseudomonadati</taxon>
        <taxon>Planctomycetota</taxon>
        <taxon>Planctomycetia</taxon>
        <taxon>Pirellulales</taxon>
        <taxon>Lacipirellulaceae</taxon>
        <taxon>Aeoliella</taxon>
    </lineage>
</organism>
<dbReference type="Gene3D" id="3.40.50.300">
    <property type="entry name" value="P-loop containing nucleotide triphosphate hydrolases"/>
    <property type="match status" value="1"/>
</dbReference>
<dbReference type="AlphaFoldDB" id="A0A9X2FB93"/>
<keyword evidence="2" id="KW-1185">Reference proteome</keyword>
<dbReference type="InterPro" id="IPR027417">
    <property type="entry name" value="P-loop_NTPase"/>
</dbReference>
<dbReference type="SUPFAM" id="SSF52540">
    <property type="entry name" value="P-loop containing nucleoside triphosphate hydrolases"/>
    <property type="match status" value="1"/>
</dbReference>
<reference evidence="1" key="1">
    <citation type="submission" date="2022-06" db="EMBL/GenBank/DDBJ databases">
        <title>Aeoliella straminimaris, a novel planctomycete from sediments.</title>
        <authorList>
            <person name="Vitorino I.R."/>
            <person name="Lage O.M."/>
        </authorList>
    </citation>
    <scope>NUCLEOTIDE SEQUENCE</scope>
    <source>
        <strain evidence="1">ICT_H6.2</strain>
    </source>
</reference>
<protein>
    <submittedName>
        <fullName evidence="1">Sulfotransferase</fullName>
    </submittedName>
</protein>
<evidence type="ECO:0000313" key="1">
    <source>
        <dbReference type="EMBL" id="MCO6045354.1"/>
    </source>
</evidence>
<dbReference type="PANTHER" id="PTHR10704:SF44">
    <property type="entry name" value="LD35051P-RELATED"/>
    <property type="match status" value="1"/>
</dbReference>
<dbReference type="Pfam" id="PF13469">
    <property type="entry name" value="Sulfotransfer_3"/>
    <property type="match status" value="1"/>
</dbReference>
<dbReference type="EMBL" id="JAMXLR010000055">
    <property type="protein sequence ID" value="MCO6045354.1"/>
    <property type="molecule type" value="Genomic_DNA"/>
</dbReference>
<name>A0A9X2FB93_9BACT</name>
<evidence type="ECO:0000313" key="2">
    <source>
        <dbReference type="Proteomes" id="UP001155241"/>
    </source>
</evidence>
<dbReference type="PANTHER" id="PTHR10704">
    <property type="entry name" value="CARBOHYDRATE SULFOTRANSFERASE"/>
    <property type="match status" value="1"/>
</dbReference>
<dbReference type="InterPro" id="IPR051135">
    <property type="entry name" value="Gal/GlcNAc/GalNAc_ST"/>
</dbReference>
<gene>
    <name evidence="1" type="ORF">NG895_15690</name>
</gene>
<sequence>MLDAHPEICNFGEFEYAVKHANDNFVPDPVKYAQLLQTDRAFLAHGFEIPSTSSYEEVIRSFLSQAGERSGKPIVGATVHSRFDLLRSIWPKARFIHLIRDPRDVARSCIGMGWVGNVWYGADYWLDAEKRWEKVTAECSCEDYHELSFEALVVSPEQELHKICRFLDLDYDARMLTYAANSTYEPPDASLVNQWKTKLAPKQVSLVESKCGDLMERRGYSRHPKSHRPSIGTRVYLGAQNSLARKAFNLRRYGWPLYLKWQIAKRLSSGNATWASRVIAEKNKVDISYLR</sequence>
<dbReference type="GO" id="GO:0006790">
    <property type="term" value="P:sulfur compound metabolic process"/>
    <property type="evidence" value="ECO:0007669"/>
    <property type="project" value="TreeGrafter"/>
</dbReference>
<proteinExistence type="predicted"/>
<dbReference type="Proteomes" id="UP001155241">
    <property type="component" value="Unassembled WGS sequence"/>
</dbReference>